<dbReference type="GO" id="GO:0005524">
    <property type="term" value="F:ATP binding"/>
    <property type="evidence" value="ECO:0007669"/>
    <property type="project" value="UniProtKB-KW"/>
</dbReference>
<dbReference type="InterPro" id="IPR027417">
    <property type="entry name" value="P-loop_NTPase"/>
</dbReference>
<dbReference type="SUPFAM" id="SSF90123">
    <property type="entry name" value="ABC transporter transmembrane region"/>
    <property type="match status" value="1"/>
</dbReference>
<dbReference type="InterPro" id="IPR003439">
    <property type="entry name" value="ABC_transporter-like_ATP-bd"/>
</dbReference>
<dbReference type="InterPro" id="IPR010128">
    <property type="entry name" value="ATPase_T1SS_PrtD-like"/>
</dbReference>
<evidence type="ECO:0000256" key="2">
    <source>
        <dbReference type="ARBA" id="ARBA00022448"/>
    </source>
</evidence>
<dbReference type="GO" id="GO:0005886">
    <property type="term" value="C:plasma membrane"/>
    <property type="evidence" value="ECO:0007669"/>
    <property type="project" value="UniProtKB-SubCell"/>
</dbReference>
<evidence type="ECO:0000259" key="12">
    <source>
        <dbReference type="PROSITE" id="PS50929"/>
    </source>
</evidence>
<dbReference type="Gene3D" id="1.20.1560.10">
    <property type="entry name" value="ABC transporter type 1, transmembrane domain"/>
    <property type="match status" value="1"/>
</dbReference>
<protein>
    <submittedName>
        <fullName evidence="13">ATP-binding cassette, subfamily C, EexD</fullName>
    </submittedName>
</protein>
<evidence type="ECO:0000256" key="7">
    <source>
        <dbReference type="ARBA" id="ARBA00022989"/>
    </source>
</evidence>
<keyword evidence="8 10" id="KW-0472">Membrane</keyword>
<dbReference type="Gene3D" id="3.40.50.300">
    <property type="entry name" value="P-loop containing nucleotide triphosphate hydrolases"/>
    <property type="match status" value="1"/>
</dbReference>
<dbReference type="PANTHER" id="PTHR24221">
    <property type="entry name" value="ATP-BINDING CASSETTE SUB-FAMILY B"/>
    <property type="match status" value="1"/>
</dbReference>
<dbReference type="EMBL" id="FODB01000046">
    <property type="protein sequence ID" value="SEO11937.1"/>
    <property type="molecule type" value="Genomic_DNA"/>
</dbReference>
<dbReference type="SUPFAM" id="SSF52540">
    <property type="entry name" value="P-loop containing nucleoside triphosphate hydrolases"/>
    <property type="match status" value="1"/>
</dbReference>
<evidence type="ECO:0000256" key="10">
    <source>
        <dbReference type="SAM" id="Phobius"/>
    </source>
</evidence>
<evidence type="ECO:0000256" key="9">
    <source>
        <dbReference type="SAM" id="MobiDB-lite"/>
    </source>
</evidence>
<dbReference type="Pfam" id="PF00664">
    <property type="entry name" value="ABC_membrane"/>
    <property type="match status" value="1"/>
</dbReference>
<keyword evidence="4 10" id="KW-0812">Transmembrane</keyword>
<feature type="region of interest" description="Disordered" evidence="9">
    <location>
        <begin position="587"/>
        <end position="614"/>
    </location>
</feature>
<dbReference type="NCBIfam" id="TIGR01842">
    <property type="entry name" value="type_I_sec_PrtD"/>
    <property type="match status" value="1"/>
</dbReference>
<evidence type="ECO:0000256" key="6">
    <source>
        <dbReference type="ARBA" id="ARBA00022840"/>
    </source>
</evidence>
<feature type="transmembrane region" description="Helical" evidence="10">
    <location>
        <begin position="276"/>
        <end position="294"/>
    </location>
</feature>
<feature type="transmembrane region" description="Helical" evidence="10">
    <location>
        <begin position="6"/>
        <end position="25"/>
    </location>
</feature>
<comment type="subcellular location">
    <subcellularLocation>
        <location evidence="1">Cell membrane</location>
        <topology evidence="1">Multi-pass membrane protein</topology>
    </subcellularLocation>
</comment>
<keyword evidence="6 13" id="KW-0067">ATP-binding</keyword>
<dbReference type="GO" id="GO:0016887">
    <property type="term" value="F:ATP hydrolysis activity"/>
    <property type="evidence" value="ECO:0007669"/>
    <property type="project" value="InterPro"/>
</dbReference>
<dbReference type="GO" id="GO:0034040">
    <property type="term" value="F:ATPase-coupled lipid transmembrane transporter activity"/>
    <property type="evidence" value="ECO:0007669"/>
    <property type="project" value="TreeGrafter"/>
</dbReference>
<feature type="transmembrane region" description="Helical" evidence="10">
    <location>
        <begin position="182"/>
        <end position="203"/>
    </location>
</feature>
<keyword evidence="7 10" id="KW-1133">Transmembrane helix</keyword>
<proteinExistence type="predicted"/>
<dbReference type="InterPro" id="IPR017871">
    <property type="entry name" value="ABC_transporter-like_CS"/>
</dbReference>
<dbReference type="PROSITE" id="PS50929">
    <property type="entry name" value="ABC_TM1F"/>
    <property type="match status" value="1"/>
</dbReference>
<dbReference type="FunFam" id="3.40.50.300:FF:001444">
    <property type="entry name" value="ABC transporter ATP-binding protein"/>
    <property type="match status" value="1"/>
</dbReference>
<evidence type="ECO:0000313" key="14">
    <source>
        <dbReference type="Proteomes" id="UP000199493"/>
    </source>
</evidence>
<dbReference type="FunFam" id="1.20.1560.10:FF:000109">
    <property type="entry name" value="Alkaline protease secretion ATP-binding protein aprD"/>
    <property type="match status" value="1"/>
</dbReference>
<dbReference type="PANTHER" id="PTHR24221:SF248">
    <property type="entry name" value="ABC TRANSPORTER TRANSMEMBRANE REGION"/>
    <property type="match status" value="1"/>
</dbReference>
<gene>
    <name evidence="13" type="ORF">SAMN04490369_104611</name>
</gene>
<dbReference type="InterPro" id="IPR003593">
    <property type="entry name" value="AAA+_ATPase"/>
</dbReference>
<dbReference type="Proteomes" id="UP000199493">
    <property type="component" value="Unassembled WGS sequence"/>
</dbReference>
<keyword evidence="3" id="KW-1003">Cell membrane</keyword>
<reference evidence="13 14" key="1">
    <citation type="submission" date="2016-10" db="EMBL/GenBank/DDBJ databases">
        <authorList>
            <person name="de Groot N.N."/>
        </authorList>
    </citation>
    <scope>NUCLEOTIDE SEQUENCE [LARGE SCALE GENOMIC DNA]</scope>
    <source>
        <strain evidence="13 14">558</strain>
    </source>
</reference>
<dbReference type="CDD" id="cd18586">
    <property type="entry name" value="ABC_6TM_PrtD_like"/>
    <property type="match status" value="1"/>
</dbReference>
<dbReference type="Pfam" id="PF00005">
    <property type="entry name" value="ABC_tran"/>
    <property type="match status" value="1"/>
</dbReference>
<feature type="domain" description="ABC transmembrane type-1" evidence="12">
    <location>
        <begin position="54"/>
        <end position="329"/>
    </location>
</feature>
<dbReference type="GO" id="GO:0030253">
    <property type="term" value="P:protein secretion by the type I secretion system"/>
    <property type="evidence" value="ECO:0007669"/>
    <property type="project" value="InterPro"/>
</dbReference>
<dbReference type="InterPro" id="IPR047957">
    <property type="entry name" value="ABC_AprD-like_6TM"/>
</dbReference>
<keyword evidence="2" id="KW-0813">Transport</keyword>
<dbReference type="InterPro" id="IPR039421">
    <property type="entry name" value="Type_1_exporter"/>
</dbReference>
<dbReference type="PROSITE" id="PS50893">
    <property type="entry name" value="ABC_TRANSPORTER_2"/>
    <property type="match status" value="1"/>
</dbReference>
<evidence type="ECO:0000256" key="5">
    <source>
        <dbReference type="ARBA" id="ARBA00022741"/>
    </source>
</evidence>
<dbReference type="InterPro" id="IPR011527">
    <property type="entry name" value="ABC1_TM_dom"/>
</dbReference>
<evidence type="ECO:0000256" key="4">
    <source>
        <dbReference type="ARBA" id="ARBA00022692"/>
    </source>
</evidence>
<evidence type="ECO:0000259" key="11">
    <source>
        <dbReference type="PROSITE" id="PS50893"/>
    </source>
</evidence>
<dbReference type="PROSITE" id="PS00211">
    <property type="entry name" value="ABC_TRANSPORTER_1"/>
    <property type="match status" value="1"/>
</dbReference>
<evidence type="ECO:0000256" key="8">
    <source>
        <dbReference type="ARBA" id="ARBA00023136"/>
    </source>
</evidence>
<dbReference type="AlphaFoldDB" id="A0A1H8M3H1"/>
<dbReference type="STRING" id="77097.SAMN04490369_104611"/>
<evidence type="ECO:0000313" key="13">
    <source>
        <dbReference type="EMBL" id="SEO11937.1"/>
    </source>
</evidence>
<evidence type="ECO:0000256" key="1">
    <source>
        <dbReference type="ARBA" id="ARBA00004651"/>
    </source>
</evidence>
<feature type="transmembrane region" description="Helical" evidence="10">
    <location>
        <begin position="87"/>
        <end position="108"/>
    </location>
</feature>
<name>A0A1H8M3H1_9GAMM</name>
<feature type="transmembrane region" description="Helical" evidence="10">
    <location>
        <begin position="157"/>
        <end position="176"/>
    </location>
</feature>
<dbReference type="SMART" id="SM00382">
    <property type="entry name" value="AAA"/>
    <property type="match status" value="1"/>
</dbReference>
<feature type="transmembrane region" description="Helical" evidence="10">
    <location>
        <begin position="46"/>
        <end position="67"/>
    </location>
</feature>
<keyword evidence="5" id="KW-0547">Nucleotide-binding</keyword>
<accession>A0A1H8M3H1</accession>
<evidence type="ECO:0000256" key="3">
    <source>
        <dbReference type="ARBA" id="ARBA00022475"/>
    </source>
</evidence>
<feature type="domain" description="ABC transporter" evidence="11">
    <location>
        <begin position="360"/>
        <end position="595"/>
    </location>
</feature>
<dbReference type="InterPro" id="IPR036640">
    <property type="entry name" value="ABC1_TM_sf"/>
</dbReference>
<dbReference type="GO" id="GO:0140359">
    <property type="term" value="F:ABC-type transporter activity"/>
    <property type="evidence" value="ECO:0007669"/>
    <property type="project" value="InterPro"/>
</dbReference>
<sequence>MPLPLVGALLLCCVDIFLRLTPLRLNGEPSMAKQQEATDLQRALKACKGSFMSVGFFSMFVNLLMLVPPMYMLQVYDRVISTQSVDTLLMLTLVVVFLFMVMGGLELVRSRILVRVGNRLDTSINERLYSAMFRRSLVAQGGSSAQPLSDLTSLRQFLTGNSLFAFFDAPWVPIYIGVMFLFHPWLGIFAIGAGIILIALAIANEKATKGLMAEANSEHIQAQNLANSNLRNAEVLHAMGMLPGIMGRWSARHHEFLSKQSQASDRAGALTNTSKVLRMLFQSLILGLGALLVLRGEMSPGMMIAGSILMGRALAPVDQMIGGWKGFVSARGAYGRLNELLEQIPEEQRKMSLPVPQGIVALEGVAAAPPGSRMATIRGINFSVPKGEHIGIIGPSAAGKSTLARVLLGIWPSQVGDVRLDGGVITQYNRDEIGPYIGYLPQDIELFDGTVSENIARFGEIDPQKVVDAAKKAGVHEMILELPNGYDTVISASSGALSGGQRQRVGLARALYGNPVLVVLDEPNANLDDVGERALADAIAQLKKDETTLFVISHRTSVLKNMDKLLVMKEGQVSMFGPRDQVLAQFAKKPRQQVGQQSTARLSAISGGRGSEES</sequence>
<dbReference type="GO" id="GO:0030256">
    <property type="term" value="C:type I protein secretion system complex"/>
    <property type="evidence" value="ECO:0007669"/>
    <property type="project" value="InterPro"/>
</dbReference>
<organism evidence="13 14">
    <name type="scientific">Vreelandella aquamarina</name>
    <dbReference type="NCBI Taxonomy" id="77097"/>
    <lineage>
        <taxon>Bacteria</taxon>
        <taxon>Pseudomonadati</taxon>
        <taxon>Pseudomonadota</taxon>
        <taxon>Gammaproteobacteria</taxon>
        <taxon>Oceanospirillales</taxon>
        <taxon>Halomonadaceae</taxon>
        <taxon>Vreelandella</taxon>
    </lineage>
</organism>